<feature type="region of interest" description="Disordered" evidence="1">
    <location>
        <begin position="365"/>
        <end position="387"/>
    </location>
</feature>
<keyword evidence="3" id="KW-1185">Reference proteome</keyword>
<organism evidence="2 3">
    <name type="scientific">Penaeus vannamei</name>
    <name type="common">Whiteleg shrimp</name>
    <name type="synonym">Litopenaeus vannamei</name>
    <dbReference type="NCBI Taxonomy" id="6689"/>
    <lineage>
        <taxon>Eukaryota</taxon>
        <taxon>Metazoa</taxon>
        <taxon>Ecdysozoa</taxon>
        <taxon>Arthropoda</taxon>
        <taxon>Crustacea</taxon>
        <taxon>Multicrustacea</taxon>
        <taxon>Malacostraca</taxon>
        <taxon>Eumalacostraca</taxon>
        <taxon>Eucarida</taxon>
        <taxon>Decapoda</taxon>
        <taxon>Dendrobranchiata</taxon>
        <taxon>Penaeoidea</taxon>
        <taxon>Penaeidae</taxon>
        <taxon>Penaeus</taxon>
    </lineage>
</organism>
<feature type="compositionally biased region" description="Basic residues" evidence="1">
    <location>
        <begin position="61"/>
        <end position="71"/>
    </location>
</feature>
<feature type="compositionally biased region" description="Polar residues" evidence="1">
    <location>
        <begin position="371"/>
        <end position="386"/>
    </location>
</feature>
<protein>
    <submittedName>
        <fullName evidence="2">Uncharacterized protein</fullName>
    </submittedName>
</protein>
<feature type="region of interest" description="Disordered" evidence="1">
    <location>
        <begin position="145"/>
        <end position="202"/>
    </location>
</feature>
<feature type="compositionally biased region" description="Basic and acidic residues" evidence="1">
    <location>
        <begin position="107"/>
        <end position="117"/>
    </location>
</feature>
<evidence type="ECO:0000256" key="1">
    <source>
        <dbReference type="SAM" id="MobiDB-lite"/>
    </source>
</evidence>
<dbReference type="Proteomes" id="UP000283509">
    <property type="component" value="Unassembled WGS sequence"/>
</dbReference>
<name>A0A423TX61_PENVA</name>
<dbReference type="AlphaFoldDB" id="A0A423TX61"/>
<comment type="caution">
    <text evidence="2">The sequence shown here is derived from an EMBL/GenBank/DDBJ whole genome shotgun (WGS) entry which is preliminary data.</text>
</comment>
<accession>A0A423TX61</accession>
<proteinExistence type="predicted"/>
<sequence length="406" mass="43478">MAEAPADPTLLLRPSGSFALVAGAPKGSFAWTVEPTDAGVGFSFVTGGARNFRSLGSRARPPGRRRRRGRGAKMATAACEGPAPPLSPFSAAPATRAAGRVPGEGAEQTKHSDSRAQRCDLHASHNNVKTRMICAPKYSTVNTAYDDQPIESAGTTPRTRSAYERGSDARHEGDRRCSQRSQVSRLRGGQHHASNTSELDPGIEDTARVAGVADWARSLQDACRGKGRAARKRCMQGGRCEWPAVRRSNLKSQSASTTLIMPQITLAHFLLLASPSFPLFLTLYCLIFLSLLPSPPHSLLSLHRLRYLYPRPTDLSPLLQSESSAQLPFSSLLFSSLLSFLSFLSLPPPLSPSLLLSPYSPSLSHPPLSSHGPQRNPGSSEASSRISEGGAVLLRALSTWATGGRP</sequence>
<feature type="region of interest" description="Disordered" evidence="1">
    <location>
        <begin position="55"/>
        <end position="117"/>
    </location>
</feature>
<feature type="compositionally biased region" description="Basic and acidic residues" evidence="1">
    <location>
        <begin position="161"/>
        <end position="177"/>
    </location>
</feature>
<dbReference type="EMBL" id="QCYY01001032">
    <property type="protein sequence ID" value="ROT81053.1"/>
    <property type="molecule type" value="Genomic_DNA"/>
</dbReference>
<reference evidence="2 3" key="1">
    <citation type="submission" date="2018-04" db="EMBL/GenBank/DDBJ databases">
        <authorList>
            <person name="Zhang X."/>
            <person name="Yuan J."/>
            <person name="Li F."/>
            <person name="Xiang J."/>
        </authorList>
    </citation>
    <scope>NUCLEOTIDE SEQUENCE [LARGE SCALE GENOMIC DNA]</scope>
    <source>
        <tissue evidence="2">Muscle</tissue>
    </source>
</reference>
<evidence type="ECO:0000313" key="3">
    <source>
        <dbReference type="Proteomes" id="UP000283509"/>
    </source>
</evidence>
<gene>
    <name evidence="2" type="ORF">C7M84_000194</name>
</gene>
<reference evidence="2 3" key="2">
    <citation type="submission" date="2019-01" db="EMBL/GenBank/DDBJ databases">
        <title>The decoding of complex shrimp genome reveals the adaptation for benthos swimmer, frequently molting mechanism and breeding impact on genome.</title>
        <authorList>
            <person name="Sun Y."/>
            <person name="Gao Y."/>
            <person name="Yu Y."/>
        </authorList>
    </citation>
    <scope>NUCLEOTIDE SEQUENCE [LARGE SCALE GENOMIC DNA]</scope>
    <source>
        <tissue evidence="2">Muscle</tissue>
    </source>
</reference>
<evidence type="ECO:0000313" key="2">
    <source>
        <dbReference type="EMBL" id="ROT81053.1"/>
    </source>
</evidence>